<keyword evidence="2" id="KW-1185">Reference proteome</keyword>
<protein>
    <submittedName>
        <fullName evidence="1">Probable ADP ATP carrier protein at5g56450</fullName>
    </submittedName>
</protein>
<evidence type="ECO:0000313" key="2">
    <source>
        <dbReference type="Proteomes" id="UP000653305"/>
    </source>
</evidence>
<organism evidence="1 2">
    <name type="scientific">Phtheirospermum japonicum</name>
    <dbReference type="NCBI Taxonomy" id="374723"/>
    <lineage>
        <taxon>Eukaryota</taxon>
        <taxon>Viridiplantae</taxon>
        <taxon>Streptophyta</taxon>
        <taxon>Embryophyta</taxon>
        <taxon>Tracheophyta</taxon>
        <taxon>Spermatophyta</taxon>
        <taxon>Magnoliopsida</taxon>
        <taxon>eudicotyledons</taxon>
        <taxon>Gunneridae</taxon>
        <taxon>Pentapetalae</taxon>
        <taxon>asterids</taxon>
        <taxon>lamiids</taxon>
        <taxon>Lamiales</taxon>
        <taxon>Orobanchaceae</taxon>
        <taxon>Orobanchaceae incertae sedis</taxon>
        <taxon>Phtheirospermum</taxon>
    </lineage>
</organism>
<comment type="caution">
    <text evidence="1">The sequence shown here is derived from an EMBL/GenBank/DDBJ whole genome shotgun (WGS) entry which is preliminary data.</text>
</comment>
<dbReference type="Proteomes" id="UP000653305">
    <property type="component" value="Unassembled WGS sequence"/>
</dbReference>
<evidence type="ECO:0000313" key="1">
    <source>
        <dbReference type="EMBL" id="GFQ01235.1"/>
    </source>
</evidence>
<dbReference type="EMBL" id="BMAC01000666">
    <property type="protein sequence ID" value="GFQ01235.1"/>
    <property type="molecule type" value="Genomic_DNA"/>
</dbReference>
<sequence>MECNNVFTPVIAKRGGGSNTISLKLMDVQDITYSRTVDVKCWPITERECGRDIARVHIDKVRYVAPGTQ</sequence>
<accession>A0A830CYJ4</accession>
<dbReference type="AlphaFoldDB" id="A0A830CYJ4"/>
<reference evidence="1" key="1">
    <citation type="submission" date="2020-07" db="EMBL/GenBank/DDBJ databases">
        <title>Ethylene signaling mediates host invasion by parasitic plants.</title>
        <authorList>
            <person name="Yoshida S."/>
        </authorList>
    </citation>
    <scope>NUCLEOTIDE SEQUENCE</scope>
    <source>
        <strain evidence="1">Okayama</strain>
    </source>
</reference>
<proteinExistence type="predicted"/>
<name>A0A830CYJ4_9LAMI</name>
<gene>
    <name evidence="1" type="ORF">PHJA_002267400</name>
</gene>